<name>Q4UHP2_THEAN</name>
<dbReference type="OrthoDB" id="550424at2759"/>
<dbReference type="Proteomes" id="UP000001950">
    <property type="component" value="Chromosome 1"/>
</dbReference>
<dbReference type="Gene3D" id="2.60.260.20">
    <property type="entry name" value="Urease metallochaperone UreE, N-terminal domain"/>
    <property type="match status" value="2"/>
</dbReference>
<dbReference type="InterPro" id="IPR044713">
    <property type="entry name" value="DNJA1/2-like"/>
</dbReference>
<dbReference type="FunCoup" id="Q4UHP2">
    <property type="interactions" value="249"/>
</dbReference>
<dbReference type="Pfam" id="PF00684">
    <property type="entry name" value="DnaJ_CXXCXGXG"/>
    <property type="match status" value="1"/>
</dbReference>
<dbReference type="GO" id="GO:0006457">
    <property type="term" value="P:protein folding"/>
    <property type="evidence" value="ECO:0007669"/>
    <property type="project" value="InterPro"/>
</dbReference>
<dbReference type="KEGG" id="tan:TA05980"/>
<dbReference type="PRINTS" id="PR00625">
    <property type="entry name" value="JDOMAIN"/>
</dbReference>
<dbReference type="GO" id="GO:0030544">
    <property type="term" value="F:Hsp70 protein binding"/>
    <property type="evidence" value="ECO:0007669"/>
    <property type="project" value="InterPro"/>
</dbReference>
<evidence type="ECO:0000256" key="5">
    <source>
        <dbReference type="PROSITE-ProRule" id="PRU00546"/>
    </source>
</evidence>
<gene>
    <name evidence="9" type="ORF">TA05980</name>
    <name evidence="10" type="ORF">TAT_000069600</name>
    <name evidence="11" type="ORF">TAV_000069100</name>
</gene>
<dbReference type="FunFam" id="2.10.230.10:FF:000001">
    <property type="entry name" value="DnaJ subfamily A member 2"/>
    <property type="match status" value="1"/>
</dbReference>
<dbReference type="CDD" id="cd10719">
    <property type="entry name" value="DnaJ_zf"/>
    <property type="match status" value="1"/>
</dbReference>
<dbReference type="EMBL" id="UIVT01000001">
    <property type="protein sequence ID" value="SVP88844.1"/>
    <property type="molecule type" value="Genomic_DNA"/>
</dbReference>
<dbReference type="PANTHER" id="PTHR43888">
    <property type="entry name" value="DNAJ-LIKE-2, ISOFORM A-RELATED"/>
    <property type="match status" value="1"/>
</dbReference>
<dbReference type="EMBL" id="CR940347">
    <property type="protein sequence ID" value="CAI73397.1"/>
    <property type="molecule type" value="Genomic_DNA"/>
</dbReference>
<dbReference type="VEuPathDB" id="PiroplasmaDB:TA05980"/>
<evidence type="ECO:0000256" key="2">
    <source>
        <dbReference type="ARBA" id="ARBA00022737"/>
    </source>
</evidence>
<dbReference type="Gene3D" id="2.10.230.10">
    <property type="entry name" value="Heat shock protein DnaJ, cysteine-rich domain"/>
    <property type="match status" value="1"/>
</dbReference>
<dbReference type="InterPro" id="IPR001305">
    <property type="entry name" value="HSP_DnaJ_Cys-rich_dom"/>
</dbReference>
<keyword evidence="4 5" id="KW-0862">Zinc</keyword>
<evidence type="ECO:0000313" key="11">
    <source>
        <dbReference type="EMBL" id="SVP89988.1"/>
    </source>
</evidence>
<feature type="region of interest" description="Disordered" evidence="6">
    <location>
        <begin position="393"/>
        <end position="424"/>
    </location>
</feature>
<evidence type="ECO:0000313" key="9">
    <source>
        <dbReference type="EMBL" id="CAI73397.1"/>
    </source>
</evidence>
<dbReference type="GeneID" id="3864299"/>
<feature type="compositionally biased region" description="Basic and acidic residues" evidence="6">
    <location>
        <begin position="394"/>
        <end position="424"/>
    </location>
</feature>
<dbReference type="STRING" id="5874.Q4UHP2"/>
<dbReference type="AlphaFoldDB" id="Q4UHP2"/>
<evidence type="ECO:0000313" key="10">
    <source>
        <dbReference type="EMBL" id="SVP88844.1"/>
    </source>
</evidence>
<dbReference type="GO" id="GO:0009408">
    <property type="term" value="P:response to heat"/>
    <property type="evidence" value="ECO:0007669"/>
    <property type="project" value="InterPro"/>
</dbReference>
<evidence type="ECO:0000256" key="1">
    <source>
        <dbReference type="ARBA" id="ARBA00022723"/>
    </source>
</evidence>
<dbReference type="InParanoid" id="Q4UHP2"/>
<evidence type="ECO:0000256" key="6">
    <source>
        <dbReference type="SAM" id="MobiDB-lite"/>
    </source>
</evidence>
<dbReference type="CDD" id="cd10747">
    <property type="entry name" value="DnaJ_C"/>
    <property type="match status" value="1"/>
</dbReference>
<dbReference type="InterPro" id="IPR018253">
    <property type="entry name" value="DnaJ_domain_CS"/>
</dbReference>
<dbReference type="PROSITE" id="PS51188">
    <property type="entry name" value="ZF_CR"/>
    <property type="match status" value="1"/>
</dbReference>
<dbReference type="Pfam" id="PF01556">
    <property type="entry name" value="DnaJ_C"/>
    <property type="match status" value="1"/>
</dbReference>
<keyword evidence="12" id="KW-1185">Reference proteome</keyword>
<feature type="domain" description="CR-type" evidence="8">
    <location>
        <begin position="140"/>
        <end position="223"/>
    </location>
</feature>
<dbReference type="InterPro" id="IPR036869">
    <property type="entry name" value="J_dom_sf"/>
</dbReference>
<evidence type="ECO:0000259" key="8">
    <source>
        <dbReference type="PROSITE" id="PS51188"/>
    </source>
</evidence>
<dbReference type="GO" id="GO:0005524">
    <property type="term" value="F:ATP binding"/>
    <property type="evidence" value="ECO:0007669"/>
    <property type="project" value="InterPro"/>
</dbReference>
<dbReference type="InterPro" id="IPR001623">
    <property type="entry name" value="DnaJ_domain"/>
</dbReference>
<dbReference type="SUPFAM" id="SSF57938">
    <property type="entry name" value="DnaJ/Hsp40 cysteine-rich domain"/>
    <property type="match status" value="1"/>
</dbReference>
<reference evidence="10" key="2">
    <citation type="submission" date="2018-07" db="EMBL/GenBank/DDBJ databases">
        <authorList>
            <person name="Quirk P.G."/>
            <person name="Krulwich T.A."/>
        </authorList>
    </citation>
    <scope>NUCLEOTIDE SEQUENCE</scope>
    <source>
        <strain evidence="10">Anand</strain>
    </source>
</reference>
<dbReference type="InterPro" id="IPR036410">
    <property type="entry name" value="HSP_DnaJ_Cys-rich_dom_sf"/>
</dbReference>
<evidence type="ECO:0000259" key="7">
    <source>
        <dbReference type="PROSITE" id="PS50076"/>
    </source>
</evidence>
<dbReference type="SUPFAM" id="SSF46565">
    <property type="entry name" value="Chaperone J-domain"/>
    <property type="match status" value="1"/>
</dbReference>
<dbReference type="InterPro" id="IPR008971">
    <property type="entry name" value="HSP40/DnaJ_pept-bd"/>
</dbReference>
<sequence length="424" mass="47405">MFFGGFPFDGMPGGGMPHSRSKEPVDTEKLYKLLDLSKDCSDSEIKKAYRKLAIKHHPDKGGDPEKFKEISKAYEILSDPDKRRIYDEHGEEGLDGSYTATDASDIFDLFFGGSRKPKGKKRGEDIVSHLKVSLEQIYNGTMRKLAINKDIICNGCDGHGGPKDSFVTCTSCNGQGIRVQIRQMGSMIHQTQTTCSSCNGQGKSLPESKRCKNCNGKGVKQTKKILEVFVEKGVPDQHKITFHGEADERPNEIPGSVIFIINQNPHDTFKRNGNDLFMTKSIPLYQALTGCTFYLTHLDDRILKINVIPQLHYTTPAGEVVKPGSCKVITGEGMPIYKSAYGKGNLYVTFDVIFPVGRTFSPSEKEMLLELFPFTPETPAKPDTQVDEYTAQHFDLDDYKSSDNSREYEEEEGGHGDRVQCRQQ</sequence>
<dbReference type="PROSITE" id="PS50076">
    <property type="entry name" value="DNAJ_2"/>
    <property type="match status" value="1"/>
</dbReference>
<feature type="zinc finger region" description="CR-type" evidence="5">
    <location>
        <begin position="140"/>
        <end position="223"/>
    </location>
</feature>
<dbReference type="Gene3D" id="1.10.287.110">
    <property type="entry name" value="DnaJ domain"/>
    <property type="match status" value="1"/>
</dbReference>
<dbReference type="RefSeq" id="XP_954074.1">
    <property type="nucleotide sequence ID" value="XM_948981.1"/>
</dbReference>
<feature type="domain" description="J" evidence="7">
    <location>
        <begin position="29"/>
        <end position="90"/>
    </location>
</feature>
<dbReference type="HAMAP" id="MF_01152">
    <property type="entry name" value="DnaJ"/>
    <property type="match status" value="1"/>
</dbReference>
<proteinExistence type="inferred from homology"/>
<dbReference type="OMA" id="NALCTKC"/>
<dbReference type="SMART" id="SM00271">
    <property type="entry name" value="DnaJ"/>
    <property type="match status" value="1"/>
</dbReference>
<organism evidence="9 12">
    <name type="scientific">Theileria annulata</name>
    <dbReference type="NCBI Taxonomy" id="5874"/>
    <lineage>
        <taxon>Eukaryota</taxon>
        <taxon>Sar</taxon>
        <taxon>Alveolata</taxon>
        <taxon>Apicomplexa</taxon>
        <taxon>Aconoidasida</taxon>
        <taxon>Piroplasmida</taxon>
        <taxon>Theileriidae</taxon>
        <taxon>Theileria</taxon>
    </lineage>
</organism>
<keyword evidence="2" id="KW-0677">Repeat</keyword>
<dbReference type="CDD" id="cd06257">
    <property type="entry name" value="DnaJ"/>
    <property type="match status" value="1"/>
</dbReference>
<evidence type="ECO:0000256" key="3">
    <source>
        <dbReference type="ARBA" id="ARBA00022771"/>
    </source>
</evidence>
<dbReference type="GO" id="GO:0051082">
    <property type="term" value="F:unfolded protein binding"/>
    <property type="evidence" value="ECO:0007669"/>
    <property type="project" value="InterPro"/>
</dbReference>
<dbReference type="EMBL" id="UIVS01000001">
    <property type="protein sequence ID" value="SVP89988.1"/>
    <property type="molecule type" value="Genomic_DNA"/>
</dbReference>
<dbReference type="InterPro" id="IPR012724">
    <property type="entry name" value="DnaJ"/>
</dbReference>
<dbReference type="GO" id="GO:0008270">
    <property type="term" value="F:zinc ion binding"/>
    <property type="evidence" value="ECO:0007669"/>
    <property type="project" value="UniProtKB-KW"/>
</dbReference>
<keyword evidence="1 5" id="KW-0479">Metal-binding</keyword>
<protein>
    <submittedName>
        <fullName evidence="9">Molecular chaperone, putative</fullName>
    </submittedName>
</protein>
<dbReference type="Pfam" id="PF00226">
    <property type="entry name" value="DnaJ"/>
    <property type="match status" value="1"/>
</dbReference>
<evidence type="ECO:0000256" key="4">
    <source>
        <dbReference type="ARBA" id="ARBA00022833"/>
    </source>
</evidence>
<accession>Q4UHP2</accession>
<dbReference type="PROSITE" id="PS00636">
    <property type="entry name" value="DNAJ_1"/>
    <property type="match status" value="1"/>
</dbReference>
<reference evidence="9 12" key="1">
    <citation type="journal article" date="2005" name="Science">
        <title>Genome of the host-cell transforming parasite Theileria annulata compared with T. parva.</title>
        <authorList>
            <person name="Pain A."/>
            <person name="Renauld H."/>
            <person name="Berriman M."/>
            <person name="Murphy L."/>
            <person name="Yeats C.A."/>
            <person name="Weir W."/>
            <person name="Kerhornou A."/>
            <person name="Aslett M."/>
            <person name="Bishop R."/>
            <person name="Bouchier C."/>
            <person name="Cochet M."/>
            <person name="Coulson R.M.R."/>
            <person name="Cronin A."/>
            <person name="de Villiers E.P."/>
            <person name="Fraser A."/>
            <person name="Fosker N."/>
            <person name="Gardner M."/>
            <person name="Goble A."/>
            <person name="Griffiths-Jones S."/>
            <person name="Harris D.E."/>
            <person name="Katzer F."/>
            <person name="Larke N."/>
            <person name="Lord A."/>
            <person name="Maser P."/>
            <person name="McKellar S."/>
            <person name="Mooney P."/>
            <person name="Morton F."/>
            <person name="Nene V."/>
            <person name="O'Neil S."/>
            <person name="Price C."/>
            <person name="Quail M.A."/>
            <person name="Rabbinowitsch E."/>
            <person name="Rawlings N.D."/>
            <person name="Rutter S."/>
            <person name="Saunders D."/>
            <person name="Seeger K."/>
            <person name="Shah T."/>
            <person name="Squares R."/>
            <person name="Squares S."/>
            <person name="Tivey A."/>
            <person name="Walker A.R."/>
            <person name="Woodward J."/>
            <person name="Dobbelaere D.A.E."/>
            <person name="Langsley G."/>
            <person name="Rajandream M.A."/>
            <person name="McKeever D."/>
            <person name="Shiels B."/>
            <person name="Tait A."/>
            <person name="Barrell B.G."/>
            <person name="Hall N."/>
        </authorList>
    </citation>
    <scope>NUCLEOTIDE SEQUENCE [LARGE SCALE GENOMIC DNA]</scope>
    <source>
        <strain evidence="12">Ankara</strain>
        <strain evidence="9">Ankara isolate clone C9</strain>
    </source>
</reference>
<dbReference type="InterPro" id="IPR002939">
    <property type="entry name" value="DnaJ_C"/>
</dbReference>
<keyword evidence="3 5" id="KW-0863">Zinc-finger</keyword>
<dbReference type="FunFam" id="2.60.260.20:FF:000003">
    <property type="entry name" value="DnaJ subfamily A member 2"/>
    <property type="match status" value="1"/>
</dbReference>
<dbReference type="SUPFAM" id="SSF49493">
    <property type="entry name" value="HSP40/DnaJ peptide-binding domain"/>
    <property type="match status" value="2"/>
</dbReference>
<evidence type="ECO:0000313" key="12">
    <source>
        <dbReference type="Proteomes" id="UP000001950"/>
    </source>
</evidence>
<dbReference type="eggNOG" id="KOG0712">
    <property type="taxonomic scope" value="Eukaryota"/>
</dbReference>